<dbReference type="Proteomes" id="UP001140949">
    <property type="component" value="Unassembled WGS sequence"/>
</dbReference>
<reference evidence="2" key="2">
    <citation type="submission" date="2023-04" db="EMBL/GenBank/DDBJ databases">
        <authorList>
            <person name="Bruccoleri R.E."/>
            <person name="Oakeley E.J."/>
            <person name="Faust A.-M."/>
            <person name="Dessus-Babus S."/>
            <person name="Altorfer M."/>
            <person name="Burckhardt D."/>
            <person name="Oertli M."/>
            <person name="Naumann U."/>
            <person name="Petersen F."/>
            <person name="Wong J."/>
        </authorList>
    </citation>
    <scope>NUCLEOTIDE SEQUENCE</scope>
    <source>
        <strain evidence="2">GSM-AAB239-AS_SAM_17_03QT</strain>
        <tissue evidence="2">Leaf</tissue>
    </source>
</reference>
<dbReference type="EMBL" id="JANAVB010006599">
    <property type="protein sequence ID" value="KAJ6844493.1"/>
    <property type="molecule type" value="Genomic_DNA"/>
</dbReference>
<sequence length="188" mass="20538">MQLLNNALETYRQQLGGTYQKINQGARPVLEEFIPLANMSINGPVRRRPRPPRRRAGFSAQLWSPAASEQQAVPPGGSDEGGRRLLLGRDQPEAGLGLQAEKWRIGRGLPSFLQGEDDRQDGGGGSPELALAPSEKMEVEESKQCVGEDVRSKGEEGVFVRRKARPTRIVVLRGRRGGAGRRICTGDS</sequence>
<protein>
    <submittedName>
        <fullName evidence="2">Uncharacterized protein</fullName>
    </submittedName>
</protein>
<organism evidence="2 3">
    <name type="scientific">Iris pallida</name>
    <name type="common">Sweet iris</name>
    <dbReference type="NCBI Taxonomy" id="29817"/>
    <lineage>
        <taxon>Eukaryota</taxon>
        <taxon>Viridiplantae</taxon>
        <taxon>Streptophyta</taxon>
        <taxon>Embryophyta</taxon>
        <taxon>Tracheophyta</taxon>
        <taxon>Spermatophyta</taxon>
        <taxon>Magnoliopsida</taxon>
        <taxon>Liliopsida</taxon>
        <taxon>Asparagales</taxon>
        <taxon>Iridaceae</taxon>
        <taxon>Iridoideae</taxon>
        <taxon>Irideae</taxon>
        <taxon>Iris</taxon>
    </lineage>
</organism>
<comment type="caution">
    <text evidence="2">The sequence shown here is derived from an EMBL/GenBank/DDBJ whole genome shotgun (WGS) entry which is preliminary data.</text>
</comment>
<feature type="compositionally biased region" description="Basic residues" evidence="1">
    <location>
        <begin position="45"/>
        <end position="56"/>
    </location>
</feature>
<feature type="region of interest" description="Disordered" evidence="1">
    <location>
        <begin position="110"/>
        <end position="152"/>
    </location>
</feature>
<evidence type="ECO:0000313" key="3">
    <source>
        <dbReference type="Proteomes" id="UP001140949"/>
    </source>
</evidence>
<accession>A0AAX6HUV4</accession>
<reference evidence="2" key="1">
    <citation type="journal article" date="2023" name="GigaByte">
        <title>Genome assembly of the bearded iris, Iris pallida Lam.</title>
        <authorList>
            <person name="Bruccoleri R.E."/>
            <person name="Oakeley E.J."/>
            <person name="Faust A.M.E."/>
            <person name="Altorfer M."/>
            <person name="Dessus-Babus S."/>
            <person name="Burckhardt D."/>
            <person name="Oertli M."/>
            <person name="Naumann U."/>
            <person name="Petersen F."/>
            <person name="Wong J."/>
        </authorList>
    </citation>
    <scope>NUCLEOTIDE SEQUENCE</scope>
    <source>
        <strain evidence="2">GSM-AAB239-AS_SAM_17_03QT</strain>
    </source>
</reference>
<dbReference type="AlphaFoldDB" id="A0AAX6HUV4"/>
<evidence type="ECO:0000313" key="2">
    <source>
        <dbReference type="EMBL" id="KAJ6844493.1"/>
    </source>
</evidence>
<evidence type="ECO:0000256" key="1">
    <source>
        <dbReference type="SAM" id="MobiDB-lite"/>
    </source>
</evidence>
<feature type="compositionally biased region" description="Basic and acidic residues" evidence="1">
    <location>
        <begin position="135"/>
        <end position="152"/>
    </location>
</feature>
<gene>
    <name evidence="2" type="ORF">M6B38_292865</name>
</gene>
<proteinExistence type="predicted"/>
<keyword evidence="3" id="KW-1185">Reference proteome</keyword>
<feature type="region of interest" description="Disordered" evidence="1">
    <location>
        <begin position="44"/>
        <end position="85"/>
    </location>
</feature>
<name>A0AAX6HUV4_IRIPA</name>